<name>A0AAE1J2V6_9FABA</name>
<organism evidence="1 2">
    <name type="scientific">Acacia crassicarpa</name>
    <name type="common">northern wattle</name>
    <dbReference type="NCBI Taxonomy" id="499986"/>
    <lineage>
        <taxon>Eukaryota</taxon>
        <taxon>Viridiplantae</taxon>
        <taxon>Streptophyta</taxon>
        <taxon>Embryophyta</taxon>
        <taxon>Tracheophyta</taxon>
        <taxon>Spermatophyta</taxon>
        <taxon>Magnoliopsida</taxon>
        <taxon>eudicotyledons</taxon>
        <taxon>Gunneridae</taxon>
        <taxon>Pentapetalae</taxon>
        <taxon>rosids</taxon>
        <taxon>fabids</taxon>
        <taxon>Fabales</taxon>
        <taxon>Fabaceae</taxon>
        <taxon>Caesalpinioideae</taxon>
        <taxon>mimosoid clade</taxon>
        <taxon>Acacieae</taxon>
        <taxon>Acacia</taxon>
    </lineage>
</organism>
<dbReference type="AlphaFoldDB" id="A0AAE1J2V6"/>
<proteinExistence type="predicted"/>
<sequence>MRRLDGINRAVSWHGLLPKYESLQLEIWKELEEVLLQESLIWAQKAKAEWSIFGDGNTCYFHARANRWRKSQRIEAIKDGEGAWVYDTSLIKGMATGFSSKLLKEDIPTRPSFCC</sequence>
<evidence type="ECO:0000313" key="2">
    <source>
        <dbReference type="Proteomes" id="UP001293593"/>
    </source>
</evidence>
<reference evidence="1" key="1">
    <citation type="submission" date="2023-10" db="EMBL/GenBank/DDBJ databases">
        <title>Chromosome-level genome of the transformable northern wattle, Acacia crassicarpa.</title>
        <authorList>
            <person name="Massaro I."/>
            <person name="Sinha N.R."/>
            <person name="Poethig S."/>
            <person name="Leichty A.R."/>
        </authorList>
    </citation>
    <scope>NUCLEOTIDE SEQUENCE</scope>
    <source>
        <strain evidence="1">Acra3RX</strain>
        <tissue evidence="1">Leaf</tissue>
    </source>
</reference>
<dbReference type="EMBL" id="JAWXYG010000009">
    <property type="protein sequence ID" value="KAK4262710.1"/>
    <property type="molecule type" value="Genomic_DNA"/>
</dbReference>
<accession>A0AAE1J2V6</accession>
<protein>
    <submittedName>
        <fullName evidence="1">Uncharacterized protein</fullName>
    </submittedName>
</protein>
<comment type="caution">
    <text evidence="1">The sequence shown here is derived from an EMBL/GenBank/DDBJ whole genome shotgun (WGS) entry which is preliminary data.</text>
</comment>
<gene>
    <name evidence="1" type="ORF">QN277_028237</name>
</gene>
<evidence type="ECO:0000313" key="1">
    <source>
        <dbReference type="EMBL" id="KAK4262710.1"/>
    </source>
</evidence>
<dbReference type="Proteomes" id="UP001293593">
    <property type="component" value="Unassembled WGS sequence"/>
</dbReference>
<keyword evidence="2" id="KW-1185">Reference proteome</keyword>